<dbReference type="GO" id="GO:0016491">
    <property type="term" value="F:oxidoreductase activity"/>
    <property type="evidence" value="ECO:0007669"/>
    <property type="project" value="UniProtKB-KW"/>
</dbReference>
<dbReference type="OrthoDB" id="9780147at2"/>
<dbReference type="InterPro" id="IPR036249">
    <property type="entry name" value="Thioredoxin-like_sf"/>
</dbReference>
<dbReference type="AlphaFoldDB" id="A0A4Y3WAS8"/>
<dbReference type="CDD" id="cd03023">
    <property type="entry name" value="DsbA_Com1_like"/>
    <property type="match status" value="1"/>
</dbReference>
<evidence type="ECO:0000256" key="4">
    <source>
        <dbReference type="ARBA" id="ARBA00023284"/>
    </source>
</evidence>
<keyword evidence="4" id="KW-0676">Redox-active center</keyword>
<evidence type="ECO:0000313" key="8">
    <source>
        <dbReference type="Proteomes" id="UP000318825"/>
    </source>
</evidence>
<feature type="domain" description="Thioredoxin" evidence="6">
    <location>
        <begin position="58"/>
        <end position="249"/>
    </location>
</feature>
<evidence type="ECO:0000256" key="1">
    <source>
        <dbReference type="ARBA" id="ARBA00022729"/>
    </source>
</evidence>
<keyword evidence="2" id="KW-0560">Oxidoreductase</keyword>
<dbReference type="Pfam" id="PF01323">
    <property type="entry name" value="DSBA"/>
    <property type="match status" value="1"/>
</dbReference>
<dbReference type="Pfam" id="PF18312">
    <property type="entry name" value="ScsC_N"/>
    <property type="match status" value="1"/>
</dbReference>
<dbReference type="Proteomes" id="UP000318825">
    <property type="component" value="Unassembled WGS sequence"/>
</dbReference>
<comment type="caution">
    <text evidence="7">The sequence shown here is derived from an EMBL/GenBank/DDBJ whole genome shotgun (WGS) entry which is preliminary data.</text>
</comment>
<dbReference type="InterPro" id="IPR013766">
    <property type="entry name" value="Thioredoxin_domain"/>
</dbReference>
<dbReference type="Gene3D" id="3.40.30.10">
    <property type="entry name" value="Glutaredoxin"/>
    <property type="match status" value="1"/>
</dbReference>
<dbReference type="PANTHER" id="PTHR13887">
    <property type="entry name" value="GLUTATHIONE S-TRANSFERASE KAPPA"/>
    <property type="match status" value="1"/>
</dbReference>
<proteinExistence type="predicted"/>
<evidence type="ECO:0000259" key="6">
    <source>
        <dbReference type="PROSITE" id="PS51352"/>
    </source>
</evidence>
<dbReference type="InterPro" id="IPR001853">
    <property type="entry name" value="DSBA-like_thioredoxin_dom"/>
</dbReference>
<sequence>MPPLRFLAPALLALAFSSPSAASAQNFSDGQRGEIEQIVKHYLLAHPEILEEVSAELSKRQAAAEALKHEAAVTENAKVIFNSPRGVTLGNKDGDVTFVEFFDYNCGYCKRAMLDMLELMKSDPKLKVVLKEFPVLGQSSVEAAQVAVAARMQDPTGKKYLDFHQKLLGSRGQADKARALAAAKEAGFDMARIEKDMTSAEVRATLEENFKLAESMGMNGTPSYVIGKQVVVGAVGLENLKEKINTARCGKASC</sequence>
<feature type="signal peptide" evidence="5">
    <location>
        <begin position="1"/>
        <end position="24"/>
    </location>
</feature>
<feature type="chain" id="PRO_5021378808" evidence="5">
    <location>
        <begin position="25"/>
        <end position="254"/>
    </location>
</feature>
<protein>
    <submittedName>
        <fullName evidence="7">Outer membrane protein</fullName>
    </submittedName>
</protein>
<accession>A0A4Y3WAS8</accession>
<reference evidence="7 8" key="1">
    <citation type="submission" date="2019-06" db="EMBL/GenBank/DDBJ databases">
        <title>Whole genome shotgun sequence of Nitrobacter winogradskyi NBRC 14297.</title>
        <authorList>
            <person name="Hosoyama A."/>
            <person name="Uohara A."/>
            <person name="Ohji S."/>
            <person name="Ichikawa N."/>
        </authorList>
    </citation>
    <scope>NUCLEOTIDE SEQUENCE [LARGE SCALE GENOMIC DNA]</scope>
    <source>
        <strain evidence="7 8">NBRC 14297</strain>
    </source>
</reference>
<dbReference type="InterPro" id="IPR041205">
    <property type="entry name" value="ScsC_N"/>
</dbReference>
<gene>
    <name evidence="7" type="ORF">NWI01_11030</name>
</gene>
<evidence type="ECO:0000256" key="5">
    <source>
        <dbReference type="SAM" id="SignalP"/>
    </source>
</evidence>
<dbReference type="PANTHER" id="PTHR13887:SF14">
    <property type="entry name" value="DISULFIDE BOND FORMATION PROTEIN D"/>
    <property type="match status" value="1"/>
</dbReference>
<evidence type="ECO:0000256" key="3">
    <source>
        <dbReference type="ARBA" id="ARBA00023157"/>
    </source>
</evidence>
<evidence type="ECO:0000313" key="7">
    <source>
        <dbReference type="EMBL" id="GEC15211.1"/>
    </source>
</evidence>
<dbReference type="EMBL" id="BJNF01000027">
    <property type="protein sequence ID" value="GEC15211.1"/>
    <property type="molecule type" value="Genomic_DNA"/>
</dbReference>
<organism evidence="7 8">
    <name type="scientific">Nitrobacter winogradskyi</name>
    <name type="common">Nitrobacter agilis</name>
    <dbReference type="NCBI Taxonomy" id="913"/>
    <lineage>
        <taxon>Bacteria</taxon>
        <taxon>Pseudomonadati</taxon>
        <taxon>Pseudomonadota</taxon>
        <taxon>Alphaproteobacteria</taxon>
        <taxon>Hyphomicrobiales</taxon>
        <taxon>Nitrobacteraceae</taxon>
        <taxon>Nitrobacter</taxon>
    </lineage>
</organism>
<dbReference type="SUPFAM" id="SSF52833">
    <property type="entry name" value="Thioredoxin-like"/>
    <property type="match status" value="1"/>
</dbReference>
<name>A0A4Y3WAS8_NITWI</name>
<dbReference type="RefSeq" id="WP_141382948.1">
    <property type="nucleotide sequence ID" value="NZ_BJNF01000027.1"/>
</dbReference>
<dbReference type="PROSITE" id="PS51352">
    <property type="entry name" value="THIOREDOXIN_2"/>
    <property type="match status" value="1"/>
</dbReference>
<keyword evidence="3" id="KW-1015">Disulfide bond</keyword>
<keyword evidence="1 5" id="KW-0732">Signal</keyword>
<evidence type="ECO:0000256" key="2">
    <source>
        <dbReference type="ARBA" id="ARBA00023002"/>
    </source>
</evidence>